<protein>
    <submittedName>
        <fullName evidence="1">Dihydropyrimidinase</fullName>
    </submittedName>
</protein>
<dbReference type="Gene3D" id="3.20.20.140">
    <property type="entry name" value="Metal-dependent hydrolases"/>
    <property type="match status" value="1"/>
</dbReference>
<dbReference type="GO" id="GO:0005829">
    <property type="term" value="C:cytosol"/>
    <property type="evidence" value="ECO:0007669"/>
    <property type="project" value="TreeGrafter"/>
</dbReference>
<dbReference type="EMBL" id="AUZY01004521">
    <property type="protein sequence ID" value="EQD62787.1"/>
    <property type="molecule type" value="Genomic_DNA"/>
</dbReference>
<dbReference type="InterPro" id="IPR011059">
    <property type="entry name" value="Metal-dep_hydrolase_composite"/>
</dbReference>
<reference evidence="1" key="2">
    <citation type="journal article" date="2014" name="ISME J.">
        <title>Microbial stratification in low pH oxic and suboxic macroscopic growths along an acid mine drainage.</title>
        <authorList>
            <person name="Mendez-Garcia C."/>
            <person name="Mesa V."/>
            <person name="Sprenger R.R."/>
            <person name="Richter M."/>
            <person name="Diez M.S."/>
            <person name="Solano J."/>
            <person name="Bargiela R."/>
            <person name="Golyshina O.V."/>
            <person name="Manteca A."/>
            <person name="Ramos J.L."/>
            <person name="Gallego J.R."/>
            <person name="Llorente I."/>
            <person name="Martins Dos Santos V.A."/>
            <person name="Jensen O.N."/>
            <person name="Pelaez A.I."/>
            <person name="Sanchez J."/>
            <person name="Ferrer M."/>
        </authorList>
    </citation>
    <scope>NUCLEOTIDE SEQUENCE</scope>
</reference>
<evidence type="ECO:0000313" key="1">
    <source>
        <dbReference type="EMBL" id="EQD62787.1"/>
    </source>
</evidence>
<proteinExistence type="predicted"/>
<dbReference type="AlphaFoldDB" id="T1AZ10"/>
<dbReference type="SUPFAM" id="SSF51338">
    <property type="entry name" value="Composite domain of metallo-dependent hydrolases"/>
    <property type="match status" value="1"/>
</dbReference>
<accession>T1AZ10</accession>
<dbReference type="InterPro" id="IPR050378">
    <property type="entry name" value="Metallo-dep_Hydrolases_sf"/>
</dbReference>
<dbReference type="PANTHER" id="PTHR11647">
    <property type="entry name" value="HYDRANTOINASE/DIHYDROPYRIMIDINASE FAMILY MEMBER"/>
    <property type="match status" value="1"/>
</dbReference>
<organism evidence="1">
    <name type="scientific">mine drainage metagenome</name>
    <dbReference type="NCBI Taxonomy" id="410659"/>
    <lineage>
        <taxon>unclassified sequences</taxon>
        <taxon>metagenomes</taxon>
        <taxon>ecological metagenomes</taxon>
    </lineage>
</organism>
<dbReference type="GO" id="GO:0016812">
    <property type="term" value="F:hydrolase activity, acting on carbon-nitrogen (but not peptide) bonds, in cyclic amides"/>
    <property type="evidence" value="ECO:0007669"/>
    <property type="project" value="TreeGrafter"/>
</dbReference>
<sequence>MGALLIRGATVVNADYARRADVLCAEGLITAVGANLEAPAGAEVLDAGGLLAMPGGIDPHTHMQLPFMGTVAVDDFYSGTAAGLAGGTTSIID</sequence>
<gene>
    <name evidence="1" type="ORF">B1B_07108</name>
</gene>
<feature type="non-terminal residue" evidence="1">
    <location>
        <position position="93"/>
    </location>
</feature>
<comment type="caution">
    <text evidence="1">The sequence shown here is derived from an EMBL/GenBank/DDBJ whole genome shotgun (WGS) entry which is preliminary data.</text>
</comment>
<reference evidence="1" key="1">
    <citation type="submission" date="2013-08" db="EMBL/GenBank/DDBJ databases">
        <authorList>
            <person name="Mendez C."/>
            <person name="Richter M."/>
            <person name="Ferrer M."/>
            <person name="Sanchez J."/>
        </authorList>
    </citation>
    <scope>NUCLEOTIDE SEQUENCE</scope>
</reference>
<name>T1AZ10_9ZZZZ</name>
<dbReference type="PANTHER" id="PTHR11647:SF1">
    <property type="entry name" value="COLLAPSIN RESPONSE MEDIATOR PROTEIN"/>
    <property type="match status" value="1"/>
</dbReference>